<organism evidence="7 8">
    <name type="scientific">Aspergillus homomorphus (strain CBS 101889)</name>
    <dbReference type="NCBI Taxonomy" id="1450537"/>
    <lineage>
        <taxon>Eukaryota</taxon>
        <taxon>Fungi</taxon>
        <taxon>Dikarya</taxon>
        <taxon>Ascomycota</taxon>
        <taxon>Pezizomycotina</taxon>
        <taxon>Eurotiomycetes</taxon>
        <taxon>Eurotiomycetidae</taxon>
        <taxon>Eurotiales</taxon>
        <taxon>Aspergillaceae</taxon>
        <taxon>Aspergillus</taxon>
        <taxon>Aspergillus subgen. Circumdati</taxon>
    </lineage>
</organism>
<dbReference type="Gene3D" id="1.10.630.10">
    <property type="entry name" value="Cytochrome P450"/>
    <property type="match status" value="1"/>
</dbReference>
<dbReference type="InterPro" id="IPR047146">
    <property type="entry name" value="Cyt_P450_E_CYP52_fungi"/>
</dbReference>
<dbReference type="AlphaFoldDB" id="A0A395HR80"/>
<keyword evidence="8" id="KW-1185">Reference proteome</keyword>
<sequence>MNPQNLESMLQTRFDDCELGNSRNALLPMIGNGIFTQDGVAWKHSRHVLRRQFVRMQRQDTKIFDGPVNDLLADLQSRSEGVVDLQPAFFRFTLAFDYISLTSAIRMRLADWCWMYNPPAYSKACDVFHRYASHYVSQTLDDMSKNREEAATARHPFISDLLKEFRNPDLVRDQLMNVLLAGRDTTACLMSWACYQLIRRPACLERLRQEILLSTQDGEDLTRAQINKMTYLRCVLNETNRLYTQILVNVRIARRTTYQPRGAGPTGDSPLLIPKGAGVGFSAYHMHRSKEIYGPDAEGFRPERWEGPELKNIGFGFMPFRGGPRTCLGSKFQQRPPSPHPLILERTMADGPFFAEAFALTEASFALVRVLQAFPDLRRATETSKVPPGREKQTLTLVVSSAEGCKVLLHLVGYV</sequence>
<dbReference type="PRINTS" id="PR00385">
    <property type="entry name" value="P450"/>
</dbReference>
<protein>
    <submittedName>
        <fullName evidence="7">Cytochrome P450</fullName>
    </submittedName>
</protein>
<dbReference type="Proteomes" id="UP000248961">
    <property type="component" value="Unassembled WGS sequence"/>
</dbReference>
<dbReference type="PRINTS" id="PR01239">
    <property type="entry name" value="EP450IICYP52"/>
</dbReference>
<dbReference type="PANTHER" id="PTHR24287:SF18">
    <property type="entry name" value="CYTOCHROME P450 MONOOXYGENASE APDE-RELATED"/>
    <property type="match status" value="1"/>
</dbReference>
<gene>
    <name evidence="7" type="ORF">BO97DRAFT_444665</name>
</gene>
<comment type="cofactor">
    <cofactor evidence="1">
        <name>heme</name>
        <dbReference type="ChEBI" id="CHEBI:30413"/>
    </cofactor>
</comment>
<evidence type="ECO:0000256" key="5">
    <source>
        <dbReference type="ARBA" id="ARBA00023004"/>
    </source>
</evidence>
<dbReference type="VEuPathDB" id="FungiDB:BO97DRAFT_444665"/>
<evidence type="ECO:0000313" key="8">
    <source>
        <dbReference type="Proteomes" id="UP000248961"/>
    </source>
</evidence>
<dbReference type="SUPFAM" id="SSF48264">
    <property type="entry name" value="Cytochrome P450"/>
    <property type="match status" value="1"/>
</dbReference>
<name>A0A395HR80_ASPHC</name>
<evidence type="ECO:0000256" key="4">
    <source>
        <dbReference type="ARBA" id="ARBA00023002"/>
    </source>
</evidence>
<dbReference type="OrthoDB" id="1470350at2759"/>
<keyword evidence="5" id="KW-0408">Iron</keyword>
<dbReference type="PANTHER" id="PTHR24287">
    <property type="entry name" value="P450, PUTATIVE (EUROFUNG)-RELATED"/>
    <property type="match status" value="1"/>
</dbReference>
<comment type="similarity">
    <text evidence="2">Belongs to the cytochrome P450 family.</text>
</comment>
<dbReference type="STRING" id="1450537.A0A395HR80"/>
<dbReference type="GO" id="GO:0005506">
    <property type="term" value="F:iron ion binding"/>
    <property type="evidence" value="ECO:0007669"/>
    <property type="project" value="InterPro"/>
</dbReference>
<evidence type="ECO:0000256" key="6">
    <source>
        <dbReference type="ARBA" id="ARBA00023033"/>
    </source>
</evidence>
<evidence type="ECO:0000256" key="1">
    <source>
        <dbReference type="ARBA" id="ARBA00001971"/>
    </source>
</evidence>
<dbReference type="InterPro" id="IPR001128">
    <property type="entry name" value="Cyt_P450"/>
</dbReference>
<dbReference type="InterPro" id="IPR002974">
    <property type="entry name" value="Cyt_P450_E_CYP52_ascomycetes"/>
</dbReference>
<dbReference type="GeneID" id="37202769"/>
<evidence type="ECO:0000256" key="3">
    <source>
        <dbReference type="ARBA" id="ARBA00022723"/>
    </source>
</evidence>
<accession>A0A395HR80</accession>
<dbReference type="InterPro" id="IPR036396">
    <property type="entry name" value="Cyt_P450_sf"/>
</dbReference>
<dbReference type="RefSeq" id="XP_025549615.1">
    <property type="nucleotide sequence ID" value="XM_025698480.1"/>
</dbReference>
<dbReference type="GO" id="GO:0020037">
    <property type="term" value="F:heme binding"/>
    <property type="evidence" value="ECO:0007669"/>
    <property type="project" value="InterPro"/>
</dbReference>
<reference evidence="7 8" key="1">
    <citation type="submission" date="2018-02" db="EMBL/GenBank/DDBJ databases">
        <title>The genomes of Aspergillus section Nigri reveals drivers in fungal speciation.</title>
        <authorList>
            <consortium name="DOE Joint Genome Institute"/>
            <person name="Vesth T.C."/>
            <person name="Nybo J."/>
            <person name="Theobald S."/>
            <person name="Brandl J."/>
            <person name="Frisvad J.C."/>
            <person name="Nielsen K.F."/>
            <person name="Lyhne E.K."/>
            <person name="Kogle M.E."/>
            <person name="Kuo A."/>
            <person name="Riley R."/>
            <person name="Clum A."/>
            <person name="Nolan M."/>
            <person name="Lipzen A."/>
            <person name="Salamov A."/>
            <person name="Henrissat B."/>
            <person name="Wiebenga A."/>
            <person name="De vries R.P."/>
            <person name="Grigoriev I.V."/>
            <person name="Mortensen U.H."/>
            <person name="Andersen M.R."/>
            <person name="Baker S.E."/>
        </authorList>
    </citation>
    <scope>NUCLEOTIDE SEQUENCE [LARGE SCALE GENOMIC DNA]</scope>
    <source>
        <strain evidence="7 8">CBS 101889</strain>
    </source>
</reference>
<dbReference type="EMBL" id="KZ824295">
    <property type="protein sequence ID" value="RAL10461.1"/>
    <property type="molecule type" value="Genomic_DNA"/>
</dbReference>
<proteinExistence type="inferred from homology"/>
<evidence type="ECO:0000313" key="7">
    <source>
        <dbReference type="EMBL" id="RAL10461.1"/>
    </source>
</evidence>
<dbReference type="Pfam" id="PF00067">
    <property type="entry name" value="p450"/>
    <property type="match status" value="1"/>
</dbReference>
<keyword evidence="4" id="KW-0560">Oxidoreductase</keyword>
<dbReference type="GO" id="GO:0016712">
    <property type="term" value="F:oxidoreductase activity, acting on paired donors, with incorporation or reduction of molecular oxygen, reduced flavin or flavoprotein as one donor, and incorporation of one atom of oxygen"/>
    <property type="evidence" value="ECO:0007669"/>
    <property type="project" value="InterPro"/>
</dbReference>
<keyword evidence="6" id="KW-0503">Monooxygenase</keyword>
<evidence type="ECO:0000256" key="2">
    <source>
        <dbReference type="ARBA" id="ARBA00010617"/>
    </source>
</evidence>
<keyword evidence="3" id="KW-0479">Metal-binding</keyword>